<keyword evidence="3 5" id="KW-1133">Transmembrane helix</keyword>
<evidence type="ECO:0000256" key="2">
    <source>
        <dbReference type="ARBA" id="ARBA00022692"/>
    </source>
</evidence>
<dbReference type="EMBL" id="JAACJP010000054">
    <property type="protein sequence ID" value="KAF5369714.1"/>
    <property type="molecule type" value="Genomic_DNA"/>
</dbReference>
<dbReference type="PANTHER" id="PTHR43341:SF3">
    <property type="entry name" value="AMINO-ACID PERMEASE PB1C11.02-RELATED"/>
    <property type="match status" value="1"/>
</dbReference>
<feature type="transmembrane region" description="Helical" evidence="5">
    <location>
        <begin position="67"/>
        <end position="87"/>
    </location>
</feature>
<keyword evidence="8" id="KW-1185">Reference proteome</keyword>
<reference evidence="7 8" key="1">
    <citation type="journal article" date="2020" name="ISME J.">
        <title>Uncovering the hidden diversity of litter-decomposition mechanisms in mushroom-forming fungi.</title>
        <authorList>
            <person name="Floudas D."/>
            <person name="Bentzer J."/>
            <person name="Ahren D."/>
            <person name="Johansson T."/>
            <person name="Persson P."/>
            <person name="Tunlid A."/>
        </authorList>
    </citation>
    <scope>NUCLEOTIDE SEQUENCE [LARGE SCALE GENOMIC DNA]</scope>
    <source>
        <strain evidence="7 8">CBS 661.87</strain>
    </source>
</reference>
<dbReference type="InterPro" id="IPR050524">
    <property type="entry name" value="APC_YAT"/>
</dbReference>
<evidence type="ECO:0000256" key="4">
    <source>
        <dbReference type="ARBA" id="ARBA00023136"/>
    </source>
</evidence>
<feature type="transmembrane region" description="Helical" evidence="5">
    <location>
        <begin position="254"/>
        <end position="273"/>
    </location>
</feature>
<feature type="transmembrane region" description="Helical" evidence="5">
    <location>
        <begin position="346"/>
        <end position="370"/>
    </location>
</feature>
<dbReference type="PANTHER" id="PTHR43341">
    <property type="entry name" value="AMINO ACID PERMEASE"/>
    <property type="match status" value="1"/>
</dbReference>
<dbReference type="AlphaFoldDB" id="A0A8H5LUC5"/>
<evidence type="ECO:0000313" key="8">
    <source>
        <dbReference type="Proteomes" id="UP000565441"/>
    </source>
</evidence>
<feature type="domain" description="Amino acid permease/ SLC12A" evidence="6">
    <location>
        <begin position="17"/>
        <end position="372"/>
    </location>
</feature>
<proteinExistence type="predicted"/>
<dbReference type="GO" id="GO:0016020">
    <property type="term" value="C:membrane"/>
    <property type="evidence" value="ECO:0007669"/>
    <property type="project" value="UniProtKB-SubCell"/>
</dbReference>
<feature type="transmembrane region" description="Helical" evidence="5">
    <location>
        <begin position="38"/>
        <end position="55"/>
    </location>
</feature>
<comment type="subcellular location">
    <subcellularLocation>
        <location evidence="1">Membrane</location>
        <topology evidence="1">Multi-pass membrane protein</topology>
    </subcellularLocation>
</comment>
<accession>A0A8H5LUC5</accession>
<dbReference type="Proteomes" id="UP000565441">
    <property type="component" value="Unassembled WGS sequence"/>
</dbReference>
<keyword evidence="2 5" id="KW-0812">Transmembrane</keyword>
<feature type="transmembrane region" description="Helical" evidence="5">
    <location>
        <begin position="153"/>
        <end position="174"/>
    </location>
</feature>
<gene>
    <name evidence="7" type="ORF">D9615_010151</name>
</gene>
<dbReference type="GO" id="GO:0015171">
    <property type="term" value="F:amino acid transmembrane transporter activity"/>
    <property type="evidence" value="ECO:0007669"/>
    <property type="project" value="TreeGrafter"/>
</dbReference>
<sequence>MRKYGHSHHSLRLRSLSIPSELTAAAIILQYWTPVLQAWHWALIIITPIFLLQLIHVRVYGESEYWLALVKVLMVLIFIFVGLIYDWGGIKNHPGPGLSNFHNSQAFIGNFPAFAQTFVYAFYSFGGIELVAIAAGESAEPHRSVPRAIKATFFRIILFYILTILTIGLCINYKDESLLTAAFDADVAASPFTVVFIRAGFGAAVHIVNAVLLTAVLSATNSCFYASSRMLLALARSGRAPPVFGWVNRRGVPVPALLMSLAFSCLTFLATIWGEGIVFTWLLNITGISALLVWTSIGVISLRFRYAYAAQGLSLADLPYRQPLYPLLPGYSAIKQKPFDKKAGHIFFLVTNVIATYIGVALYIVLYSGYTVYEIKQGKPHHFVPTCEVDFVTDVVWKAKDCVAMREQKKKDERKQKNSG</sequence>
<feature type="transmembrane region" description="Helical" evidence="5">
    <location>
        <begin position="194"/>
        <end position="220"/>
    </location>
</feature>
<dbReference type="InterPro" id="IPR004841">
    <property type="entry name" value="AA-permease/SLC12A_dom"/>
</dbReference>
<feature type="transmembrane region" description="Helical" evidence="5">
    <location>
        <begin position="279"/>
        <end position="302"/>
    </location>
</feature>
<organism evidence="7 8">
    <name type="scientific">Tricholomella constricta</name>
    <dbReference type="NCBI Taxonomy" id="117010"/>
    <lineage>
        <taxon>Eukaryota</taxon>
        <taxon>Fungi</taxon>
        <taxon>Dikarya</taxon>
        <taxon>Basidiomycota</taxon>
        <taxon>Agaricomycotina</taxon>
        <taxon>Agaricomycetes</taxon>
        <taxon>Agaricomycetidae</taxon>
        <taxon>Agaricales</taxon>
        <taxon>Tricholomatineae</taxon>
        <taxon>Lyophyllaceae</taxon>
        <taxon>Tricholomella</taxon>
    </lineage>
</organism>
<protein>
    <recommendedName>
        <fullName evidence="6">Amino acid permease/ SLC12A domain-containing protein</fullName>
    </recommendedName>
</protein>
<dbReference type="Gene3D" id="1.20.1740.10">
    <property type="entry name" value="Amino acid/polyamine transporter I"/>
    <property type="match status" value="1"/>
</dbReference>
<evidence type="ECO:0000256" key="1">
    <source>
        <dbReference type="ARBA" id="ARBA00004141"/>
    </source>
</evidence>
<evidence type="ECO:0000256" key="5">
    <source>
        <dbReference type="SAM" id="Phobius"/>
    </source>
</evidence>
<keyword evidence="4 5" id="KW-0472">Membrane</keyword>
<comment type="caution">
    <text evidence="7">The sequence shown here is derived from an EMBL/GenBank/DDBJ whole genome shotgun (WGS) entry which is preliminary data.</text>
</comment>
<evidence type="ECO:0000313" key="7">
    <source>
        <dbReference type="EMBL" id="KAF5369714.1"/>
    </source>
</evidence>
<evidence type="ECO:0000259" key="6">
    <source>
        <dbReference type="Pfam" id="PF00324"/>
    </source>
</evidence>
<name>A0A8H5LUC5_9AGAR</name>
<dbReference type="OrthoDB" id="3900342at2759"/>
<evidence type="ECO:0000256" key="3">
    <source>
        <dbReference type="ARBA" id="ARBA00022989"/>
    </source>
</evidence>
<dbReference type="PIRSF" id="PIRSF006060">
    <property type="entry name" value="AA_transporter"/>
    <property type="match status" value="1"/>
</dbReference>
<dbReference type="Pfam" id="PF00324">
    <property type="entry name" value="AA_permease"/>
    <property type="match status" value="1"/>
</dbReference>